<reference evidence="2 3" key="1">
    <citation type="journal article" date="2016" name="Nat. Commun.">
        <title>Thousands of microbial genomes shed light on interconnected biogeochemical processes in an aquifer system.</title>
        <authorList>
            <person name="Anantharaman K."/>
            <person name="Brown C.T."/>
            <person name="Hug L.A."/>
            <person name="Sharon I."/>
            <person name="Castelle C.J."/>
            <person name="Probst A.J."/>
            <person name="Thomas B.C."/>
            <person name="Singh A."/>
            <person name="Wilkins M.J."/>
            <person name="Karaoz U."/>
            <person name="Brodie E.L."/>
            <person name="Williams K.H."/>
            <person name="Hubbard S.S."/>
            <person name="Banfield J.F."/>
        </authorList>
    </citation>
    <scope>NUCLEOTIDE SEQUENCE [LARGE SCALE GENOMIC DNA]</scope>
</reference>
<gene>
    <name evidence="2" type="ORF">A2127_00620</name>
</gene>
<dbReference type="PANTHER" id="PTHR43405">
    <property type="entry name" value="GLYCOSYL HYDROLASE DIGH"/>
    <property type="match status" value="1"/>
</dbReference>
<evidence type="ECO:0000313" key="3">
    <source>
        <dbReference type="Proteomes" id="UP000179324"/>
    </source>
</evidence>
<evidence type="ECO:0000313" key="2">
    <source>
        <dbReference type="EMBL" id="OGG39291.1"/>
    </source>
</evidence>
<dbReference type="InterPro" id="IPR052177">
    <property type="entry name" value="Divisome_Glycosyl_Hydrolase"/>
</dbReference>
<feature type="domain" description="DUF4015" evidence="1">
    <location>
        <begin position="64"/>
        <end position="384"/>
    </location>
</feature>
<name>A0A1F6BQU7_9BACT</name>
<accession>A0A1F6BQU7</accession>
<dbReference type="Gene3D" id="3.20.20.80">
    <property type="entry name" value="Glycosidases"/>
    <property type="match status" value="1"/>
</dbReference>
<protein>
    <recommendedName>
        <fullName evidence="1">DUF4015 domain-containing protein</fullName>
    </recommendedName>
</protein>
<comment type="caution">
    <text evidence="2">The sequence shown here is derived from an EMBL/GenBank/DDBJ whole genome shotgun (WGS) entry which is preliminary data.</text>
</comment>
<sequence>MARLIAYATLTVFLIFGGVFLFLEKNTAELFINPAAPAEGGILKYTTPLPPPEPLENPPSEIKAVYATNWSAATPSRLEYLIDLIDSTELNAIVIDVKDYSGYVGYDTAVPEVEDYNAEEIRIADIDSLVRRLHEKNIYVIARTTMFQDPRLALARSDLAVQDKTTGKVWKDRKGLSWMDPSSQEVWDYNIKIVRDVLAHGFDEVNFDYIRFPSDGNIAATAYPFWDEVKPAASVIRDFFRYLRKELPDAKLSADLFGQATVDYADMGIGQIIEHAYESFDYVSPMVYPSHYVSGFIGLGNPADYPYEVVKYSMDTAVSRLGIYRNATSSNQNSKLRPWLQAFDLGAVYTPEMVREQIRAAYEAATSTSGLLNGFMLWSPSNVYDRRVFSP</sequence>
<proteinExistence type="predicted"/>
<evidence type="ECO:0000259" key="1">
    <source>
        <dbReference type="Pfam" id="PF13200"/>
    </source>
</evidence>
<dbReference type="AlphaFoldDB" id="A0A1F6BQU7"/>
<organism evidence="2 3">
    <name type="scientific">Candidatus Jorgensenbacteria bacterium GWC1_48_12</name>
    <dbReference type="NCBI Taxonomy" id="1798469"/>
    <lineage>
        <taxon>Bacteria</taxon>
        <taxon>Candidatus Joergenseniibacteriota</taxon>
    </lineage>
</organism>
<dbReference type="Proteomes" id="UP000179324">
    <property type="component" value="Unassembled WGS sequence"/>
</dbReference>
<dbReference type="InterPro" id="IPR025275">
    <property type="entry name" value="DUF4015"/>
</dbReference>
<dbReference type="SUPFAM" id="SSF51445">
    <property type="entry name" value="(Trans)glycosidases"/>
    <property type="match status" value="1"/>
</dbReference>
<dbReference type="InterPro" id="IPR017853">
    <property type="entry name" value="GH"/>
</dbReference>
<dbReference type="Pfam" id="PF13200">
    <property type="entry name" value="DUF4015"/>
    <property type="match status" value="1"/>
</dbReference>
<dbReference type="PANTHER" id="PTHR43405:SF1">
    <property type="entry name" value="GLYCOSYL HYDROLASE DIGH"/>
    <property type="match status" value="1"/>
</dbReference>
<dbReference type="EMBL" id="MFKI01000016">
    <property type="protein sequence ID" value="OGG39291.1"/>
    <property type="molecule type" value="Genomic_DNA"/>
</dbReference>